<feature type="signal peptide" evidence="1">
    <location>
        <begin position="1"/>
        <end position="19"/>
    </location>
</feature>
<evidence type="ECO:0000313" key="2">
    <source>
        <dbReference type="EMBL" id="ANG62325.1"/>
    </source>
</evidence>
<organism evidence="2 3">
    <name type="scientific">Marinobacterium aestuarii</name>
    <dbReference type="NCBI Taxonomy" id="1821621"/>
    <lineage>
        <taxon>Bacteria</taxon>
        <taxon>Pseudomonadati</taxon>
        <taxon>Pseudomonadota</taxon>
        <taxon>Gammaproteobacteria</taxon>
        <taxon>Oceanospirillales</taxon>
        <taxon>Oceanospirillaceae</taxon>
        <taxon>Marinobacterium</taxon>
    </lineage>
</organism>
<protein>
    <recommendedName>
        <fullName evidence="4">Lipoprotein</fullName>
    </recommendedName>
</protein>
<dbReference type="OrthoDB" id="6118509at2"/>
<dbReference type="Proteomes" id="UP000078070">
    <property type="component" value="Chromosome"/>
</dbReference>
<evidence type="ECO:0000313" key="3">
    <source>
        <dbReference type="Proteomes" id="UP000078070"/>
    </source>
</evidence>
<reference evidence="3" key="1">
    <citation type="submission" date="2016-05" db="EMBL/GenBank/DDBJ databases">
        <authorList>
            <person name="Baek K."/>
            <person name="Yang S.-J."/>
        </authorList>
    </citation>
    <scope>NUCLEOTIDE SEQUENCE [LARGE SCALE GENOMIC DNA]</scope>
    <source>
        <strain evidence="3">ST58-10</strain>
    </source>
</reference>
<reference evidence="2 3" key="2">
    <citation type="journal article" date="2018" name="Int. J. Syst. Evol. Microbiol.">
        <title>Marinobacterium aestuarii sp. nov., a benzene-degrading marine bacterium isolated from estuary sediment.</title>
        <authorList>
            <person name="Bae S.S."/>
            <person name="Jung J."/>
            <person name="Chung D."/>
            <person name="Baek K."/>
        </authorList>
    </citation>
    <scope>NUCLEOTIDE SEQUENCE [LARGE SCALE GENOMIC DNA]</scope>
    <source>
        <strain evidence="2 3">ST58-10</strain>
    </source>
</reference>
<keyword evidence="1" id="KW-0732">Signal</keyword>
<dbReference type="AlphaFoldDB" id="A0A1A9EWS5"/>
<proteinExistence type="predicted"/>
<accession>A0A1A9EWS5</accession>
<name>A0A1A9EWS5_9GAMM</name>
<gene>
    <name evidence="2" type="ORF">A8C75_07335</name>
</gene>
<evidence type="ECO:0000256" key="1">
    <source>
        <dbReference type="SAM" id="SignalP"/>
    </source>
</evidence>
<dbReference type="PROSITE" id="PS51257">
    <property type="entry name" value="PROKAR_LIPOPROTEIN"/>
    <property type="match status" value="1"/>
</dbReference>
<sequence length="196" mass="22361">MSRCTYLFFSLLITLVTGCTSLSPQQIELQPQIDTQQRLPSGIQVELDAKDLRTSPIIGHRVSRFEQNAFITLARDARYTLLSSAQQGLRQMGAYQFGSNTGQRNELKITLLLDELTYKASQEGSQQQVRLQMTLRLVTQMNGRSFSGEYKSEQRYQSPLTPSESKNQELFNLLASDTLSRAFNDPKLLHFINQQY</sequence>
<dbReference type="RefSeq" id="WP_067380128.1">
    <property type="nucleotide sequence ID" value="NZ_CP015839.1"/>
</dbReference>
<dbReference type="EMBL" id="CP015839">
    <property type="protein sequence ID" value="ANG62325.1"/>
    <property type="molecule type" value="Genomic_DNA"/>
</dbReference>
<dbReference type="KEGG" id="mars:A8C75_07335"/>
<keyword evidence="3" id="KW-1185">Reference proteome</keyword>
<feature type="chain" id="PRO_5008386489" description="Lipoprotein" evidence="1">
    <location>
        <begin position="20"/>
        <end position="196"/>
    </location>
</feature>
<dbReference type="Pfam" id="PF03923">
    <property type="entry name" value="Lipoprotein_16"/>
    <property type="match status" value="1"/>
</dbReference>
<evidence type="ECO:0008006" key="4">
    <source>
        <dbReference type="Google" id="ProtNLM"/>
    </source>
</evidence>
<dbReference type="InterPro" id="IPR005619">
    <property type="entry name" value="Uncharacterised_YajG"/>
</dbReference>
<dbReference type="STRING" id="1821621.A8C75_07335"/>